<reference evidence="3" key="1">
    <citation type="journal article" date="2017" name="Nat. Commun.">
        <title>The asparagus genome sheds light on the origin and evolution of a young Y chromosome.</title>
        <authorList>
            <person name="Harkess A."/>
            <person name="Zhou J."/>
            <person name="Xu C."/>
            <person name="Bowers J.E."/>
            <person name="Van der Hulst R."/>
            <person name="Ayyampalayam S."/>
            <person name="Mercati F."/>
            <person name="Riccardi P."/>
            <person name="McKain M.R."/>
            <person name="Kakrana A."/>
            <person name="Tang H."/>
            <person name="Ray J."/>
            <person name="Groenendijk J."/>
            <person name="Arikit S."/>
            <person name="Mathioni S.M."/>
            <person name="Nakano M."/>
            <person name="Shan H."/>
            <person name="Telgmann-Rauber A."/>
            <person name="Kanno A."/>
            <person name="Yue Z."/>
            <person name="Chen H."/>
            <person name="Li W."/>
            <person name="Chen Y."/>
            <person name="Xu X."/>
            <person name="Zhang Y."/>
            <person name="Luo S."/>
            <person name="Chen H."/>
            <person name="Gao J."/>
            <person name="Mao Z."/>
            <person name="Pires J.C."/>
            <person name="Luo M."/>
            <person name="Kudrna D."/>
            <person name="Wing R.A."/>
            <person name="Meyers B.C."/>
            <person name="Yi K."/>
            <person name="Kong H."/>
            <person name="Lavrijsen P."/>
            <person name="Sunseri F."/>
            <person name="Falavigna A."/>
            <person name="Ye Y."/>
            <person name="Leebens-Mack J.H."/>
            <person name="Chen G."/>
        </authorList>
    </citation>
    <scope>NUCLEOTIDE SEQUENCE [LARGE SCALE GENOMIC DNA]</scope>
    <source>
        <strain evidence="3">cv. DH0086</strain>
    </source>
</reference>
<keyword evidence="3" id="KW-1185">Reference proteome</keyword>
<organism evidence="2 3">
    <name type="scientific">Asparagus officinalis</name>
    <name type="common">Garden asparagus</name>
    <dbReference type="NCBI Taxonomy" id="4686"/>
    <lineage>
        <taxon>Eukaryota</taxon>
        <taxon>Viridiplantae</taxon>
        <taxon>Streptophyta</taxon>
        <taxon>Embryophyta</taxon>
        <taxon>Tracheophyta</taxon>
        <taxon>Spermatophyta</taxon>
        <taxon>Magnoliopsida</taxon>
        <taxon>Liliopsida</taxon>
        <taxon>Asparagales</taxon>
        <taxon>Asparagaceae</taxon>
        <taxon>Asparagoideae</taxon>
        <taxon>Asparagus</taxon>
    </lineage>
</organism>
<dbReference type="Gramene" id="ONK57996">
    <property type="protein sequence ID" value="ONK57996"/>
    <property type="gene ID" value="A4U43_C09F6640"/>
</dbReference>
<sequence>MKNPTHFHLYILYLLTNPQQNSGTSRNLYKAQAQAFKPKPNDKSQPLSPVANIPQTNLNPTTSIQQLALPHVSSPVILTCNSPAIPTSERLLQVHENVLHRIPVHRVQLRKLRPSGVHAVKRSCKGPFELLPPELALHLPLARELRRDHVLGAARVRVQLRQRV</sequence>
<proteinExistence type="predicted"/>
<name>A0A5P1EAM2_ASPOF</name>
<dbReference type="EMBL" id="CM007389">
    <property type="protein sequence ID" value="ONK57996.1"/>
    <property type="molecule type" value="Genomic_DNA"/>
</dbReference>
<dbReference type="Proteomes" id="UP000243459">
    <property type="component" value="Chromosome 9"/>
</dbReference>
<feature type="compositionally biased region" description="Polar residues" evidence="1">
    <location>
        <begin position="43"/>
        <end position="56"/>
    </location>
</feature>
<accession>A0A5P1EAM2</accession>
<evidence type="ECO:0000313" key="3">
    <source>
        <dbReference type="Proteomes" id="UP000243459"/>
    </source>
</evidence>
<evidence type="ECO:0000313" key="2">
    <source>
        <dbReference type="EMBL" id="ONK57996.1"/>
    </source>
</evidence>
<protein>
    <submittedName>
        <fullName evidence="2">Uncharacterized protein</fullName>
    </submittedName>
</protein>
<gene>
    <name evidence="2" type="ORF">A4U43_C09F6640</name>
</gene>
<dbReference type="AlphaFoldDB" id="A0A5P1EAM2"/>
<feature type="region of interest" description="Disordered" evidence="1">
    <location>
        <begin position="35"/>
        <end position="56"/>
    </location>
</feature>
<evidence type="ECO:0000256" key="1">
    <source>
        <dbReference type="SAM" id="MobiDB-lite"/>
    </source>
</evidence>